<dbReference type="EMBL" id="BSRZ01000006">
    <property type="protein sequence ID" value="GLW64799.1"/>
    <property type="molecule type" value="Genomic_DNA"/>
</dbReference>
<name>A0A9W6PUL6_9ACTN</name>
<reference evidence="2" key="1">
    <citation type="submission" date="2023-02" db="EMBL/GenBank/DDBJ databases">
        <title>Actinomadura rubrobrunea NBRC 14622.</title>
        <authorList>
            <person name="Ichikawa N."/>
            <person name="Sato H."/>
            <person name="Tonouchi N."/>
        </authorList>
    </citation>
    <scope>NUCLEOTIDE SEQUENCE</scope>
    <source>
        <strain evidence="2">NBRC 14622</strain>
    </source>
</reference>
<keyword evidence="3" id="KW-1185">Reference proteome</keyword>
<dbReference type="InterPro" id="IPR054344">
    <property type="entry name" value="TY-Chap_N"/>
</dbReference>
<comment type="caution">
    <text evidence="2">The sequence shown here is derived from an EMBL/GenBank/DDBJ whole genome shotgun (WGS) entry which is preliminary data.</text>
</comment>
<evidence type="ECO:0000313" key="2">
    <source>
        <dbReference type="EMBL" id="GLW64799.1"/>
    </source>
</evidence>
<proteinExistence type="predicted"/>
<sequence length="280" mass="31354">MWAKKFNSTEWPFFDVAALVDPSVRADEEVLAKLDKGLPIFLSLPTIRFCERALHFATLKRAGKAPSELPDPFEPLIVLFERGSLFSSEGSGYIDVDGLGIRRGRFVDYLQDEPRAPVDREQLNDLDWRVLADRLAKEIAGLDSGIEITLSASSGADHRQYVLLSREERELAVVLVEDDSAAARVSESLSEGMQESWAASWRHVDAPDGHNKLECRMTWPPSDGQLKQLVDTLVHALRRGFGLDETGNLCYEALQRESGKAIWLPRLGLTPQRTTRAKQP</sequence>
<protein>
    <recommendedName>
        <fullName evidence="1">TY-Chap N-terminal domain-containing protein</fullName>
    </recommendedName>
</protein>
<dbReference type="Proteomes" id="UP001165124">
    <property type="component" value="Unassembled WGS sequence"/>
</dbReference>
<accession>A0A9W6PUL6</accession>
<organism evidence="2 3">
    <name type="scientific">Actinomadura rubrobrunea</name>
    <dbReference type="NCBI Taxonomy" id="115335"/>
    <lineage>
        <taxon>Bacteria</taxon>
        <taxon>Bacillati</taxon>
        <taxon>Actinomycetota</taxon>
        <taxon>Actinomycetes</taxon>
        <taxon>Streptosporangiales</taxon>
        <taxon>Thermomonosporaceae</taxon>
        <taxon>Actinomadura</taxon>
    </lineage>
</organism>
<evidence type="ECO:0000313" key="3">
    <source>
        <dbReference type="Proteomes" id="UP001165124"/>
    </source>
</evidence>
<evidence type="ECO:0000259" key="1">
    <source>
        <dbReference type="Pfam" id="PF22552"/>
    </source>
</evidence>
<gene>
    <name evidence="2" type="ORF">Arub01_30430</name>
</gene>
<feature type="domain" description="TY-Chap N-terminal" evidence="1">
    <location>
        <begin position="127"/>
        <end position="245"/>
    </location>
</feature>
<dbReference type="AlphaFoldDB" id="A0A9W6PUL6"/>
<dbReference type="Pfam" id="PF22552">
    <property type="entry name" value="TY-Chap3"/>
    <property type="match status" value="1"/>
</dbReference>